<organism evidence="1 2">
    <name type="scientific">Plasmopara halstedii</name>
    <name type="common">Downy mildew of sunflower</name>
    <dbReference type="NCBI Taxonomy" id="4781"/>
    <lineage>
        <taxon>Eukaryota</taxon>
        <taxon>Sar</taxon>
        <taxon>Stramenopiles</taxon>
        <taxon>Oomycota</taxon>
        <taxon>Peronosporomycetes</taxon>
        <taxon>Peronosporales</taxon>
        <taxon>Peronosporaceae</taxon>
        <taxon>Plasmopara</taxon>
    </lineage>
</organism>
<protein>
    <submittedName>
        <fullName evidence="1">Uncharacterized protein</fullName>
    </submittedName>
</protein>
<proteinExistence type="predicted"/>
<name>A0A0P1AVX4_PLAHL</name>
<dbReference type="GeneID" id="36397625"/>
<dbReference type="EMBL" id="CCYD01002047">
    <property type="protein sequence ID" value="CEG46151.1"/>
    <property type="molecule type" value="Genomic_DNA"/>
</dbReference>
<dbReference type="AlphaFoldDB" id="A0A0P1AVX4"/>
<dbReference type="Proteomes" id="UP000054928">
    <property type="component" value="Unassembled WGS sequence"/>
</dbReference>
<evidence type="ECO:0000313" key="1">
    <source>
        <dbReference type="EMBL" id="CEG46151.1"/>
    </source>
</evidence>
<reference evidence="2" key="1">
    <citation type="submission" date="2014-09" db="EMBL/GenBank/DDBJ databases">
        <authorList>
            <person name="Sharma Rahul"/>
            <person name="Thines Marco"/>
        </authorList>
    </citation>
    <scope>NUCLEOTIDE SEQUENCE [LARGE SCALE GENOMIC DNA]</scope>
</reference>
<sequence length="81" mass="8858">MRATQILTAAGKSSSNGLCGELWASSTVSVYADIVALAQVTIHYRVDSLRHQHVIKREGKYHSDAIFVSSVILANSTELKR</sequence>
<accession>A0A0P1AVX4</accession>
<evidence type="ECO:0000313" key="2">
    <source>
        <dbReference type="Proteomes" id="UP000054928"/>
    </source>
</evidence>
<keyword evidence="2" id="KW-1185">Reference proteome</keyword>
<dbReference type="RefSeq" id="XP_024582520.1">
    <property type="nucleotide sequence ID" value="XM_024716975.1"/>
</dbReference>